<evidence type="ECO:0000256" key="1">
    <source>
        <dbReference type="ARBA" id="ARBA00003257"/>
    </source>
</evidence>
<keyword evidence="15 18" id="KW-0496">Mitochondrion</keyword>
<name>A0A126TGH2_9COLE</name>
<evidence type="ECO:0000256" key="12">
    <source>
        <dbReference type="ARBA" id="ARBA00022989"/>
    </source>
</evidence>
<reference evidence="20" key="1">
    <citation type="submission" date="2015-09" db="EMBL/GenBank/DDBJ databases">
        <title>Capturing the unknown biodiversity of arthropods in tropical forests using metagenomics.</title>
        <authorList>
            <person name="Andujar C."/>
            <person name="Creedy T.J."/>
            <person name="Garner B."/>
            <person name="Canty R."/>
            <person name="Warner H.B."/>
            <person name="Lipecki J."/>
            <person name="Crampton-Platt A."/>
            <person name="Gabrielli M."/>
            <person name="Croydon-Veleslavov I.A."/>
            <person name="Lim J.L."/>
            <person name="Linard B."/>
            <person name="Vogler A."/>
        </authorList>
    </citation>
    <scope>NUCLEOTIDE SEQUENCE</scope>
</reference>
<evidence type="ECO:0000313" key="20">
    <source>
        <dbReference type="EMBL" id="AML26703.1"/>
    </source>
</evidence>
<keyword evidence="6" id="KW-0813">Transport</keyword>
<sequence>MQFYKLAFLLTLFTGTLLSVSSYSWLGMWMGLEINLLSFIPLMKSKNLLSTETSTKYFITQALASTIILMTIISSMTKTHLMVNSYSSLTVMMNSALLVKMGAAPFHFWFPEVMEGLSWTSCLVLSTWQKIAPLTLFMYNINNMKFSTLIIVSCMIISATQGFNQLSLRKILAYSSINHLGWMLSTISLSESIWLTYLVIYSFSNTITMMALWKLNISLVSQINQWTSSNPLKKILTLIMFLDLMGIPPFLGFFPKWLTIQLLTENKLPLLTMTMILFTTILAFMYMRTLITSLALNNQSSNWVKTTSSAKMLMLNISLLSLSLPVSTLLYSWS</sequence>
<dbReference type="PRINTS" id="PR01436">
    <property type="entry name" value="NADHDHGNASE2"/>
</dbReference>
<dbReference type="InterPro" id="IPR050175">
    <property type="entry name" value="Complex_I_Subunit_2"/>
</dbReference>
<keyword evidence="14 18" id="KW-0830">Ubiquinone</keyword>
<keyword evidence="10 18" id="KW-1278">Translocase</keyword>
<comment type="similarity">
    <text evidence="3 18">Belongs to the complex I subunit 2 family.</text>
</comment>
<organism evidence="20">
    <name type="scientific">Elateroidea sp. BMNH 1274729</name>
    <dbReference type="NCBI Taxonomy" id="1796501"/>
    <lineage>
        <taxon>Eukaryota</taxon>
        <taxon>Metazoa</taxon>
        <taxon>Ecdysozoa</taxon>
        <taxon>Arthropoda</taxon>
        <taxon>Hexapoda</taxon>
        <taxon>Insecta</taxon>
        <taxon>Pterygota</taxon>
        <taxon>Neoptera</taxon>
        <taxon>Endopterygota</taxon>
        <taxon>Coleoptera</taxon>
        <taxon>Polyphaga</taxon>
        <taxon>Elateriformia</taxon>
        <taxon>Elateroidea</taxon>
    </lineage>
</organism>
<evidence type="ECO:0000256" key="13">
    <source>
        <dbReference type="ARBA" id="ARBA00023027"/>
    </source>
</evidence>
<feature type="domain" description="NADH:quinone oxidoreductase/Mrp antiporter transmembrane" evidence="19">
    <location>
        <begin position="22"/>
        <end position="280"/>
    </location>
</feature>
<evidence type="ECO:0000256" key="11">
    <source>
        <dbReference type="ARBA" id="ARBA00022982"/>
    </source>
</evidence>
<keyword evidence="12" id="KW-1133">Transmembrane helix</keyword>
<dbReference type="EC" id="7.1.1.2" evidence="4 18"/>
<evidence type="ECO:0000259" key="19">
    <source>
        <dbReference type="Pfam" id="PF00361"/>
    </source>
</evidence>
<keyword evidence="11 18" id="KW-0249">Electron transport</keyword>
<evidence type="ECO:0000256" key="3">
    <source>
        <dbReference type="ARBA" id="ARBA00007012"/>
    </source>
</evidence>
<evidence type="ECO:0000256" key="6">
    <source>
        <dbReference type="ARBA" id="ARBA00022448"/>
    </source>
</evidence>
<keyword evidence="8" id="KW-0812">Transmembrane</keyword>
<dbReference type="GO" id="GO:0005743">
    <property type="term" value="C:mitochondrial inner membrane"/>
    <property type="evidence" value="ECO:0007669"/>
    <property type="project" value="UniProtKB-SubCell"/>
</dbReference>
<protein>
    <recommendedName>
        <fullName evidence="5 18">NADH-ubiquinone oxidoreductase chain 2</fullName>
        <ecNumber evidence="4 18">7.1.1.2</ecNumber>
    </recommendedName>
</protein>
<dbReference type="EMBL" id="KT696261">
    <property type="protein sequence ID" value="AML26703.1"/>
    <property type="molecule type" value="Genomic_DNA"/>
</dbReference>
<comment type="function">
    <text evidence="18">Core subunit of the mitochondrial membrane respiratory chain NADH dehydrogenase (Complex I) which catalyzes electron transfer from NADH through the respiratory chain, using ubiquinone as an electron acceptor. Essential for the catalytic activity and assembly of complex I.</text>
</comment>
<dbReference type="GO" id="GO:0006120">
    <property type="term" value="P:mitochondrial electron transport, NADH to ubiquinone"/>
    <property type="evidence" value="ECO:0007669"/>
    <property type="project" value="InterPro"/>
</dbReference>
<proteinExistence type="inferred from homology"/>
<dbReference type="InterPro" id="IPR003917">
    <property type="entry name" value="NADH_UbQ_OxRdtase_chain2"/>
</dbReference>
<evidence type="ECO:0000256" key="17">
    <source>
        <dbReference type="ARBA" id="ARBA00049551"/>
    </source>
</evidence>
<evidence type="ECO:0000256" key="9">
    <source>
        <dbReference type="ARBA" id="ARBA00022792"/>
    </source>
</evidence>
<keyword evidence="13 18" id="KW-0520">NAD</keyword>
<evidence type="ECO:0000256" key="7">
    <source>
        <dbReference type="ARBA" id="ARBA00022660"/>
    </source>
</evidence>
<accession>A0A126TGH2</accession>
<dbReference type="InterPro" id="IPR001750">
    <property type="entry name" value="ND/Mrp_TM"/>
</dbReference>
<evidence type="ECO:0000256" key="8">
    <source>
        <dbReference type="ARBA" id="ARBA00022692"/>
    </source>
</evidence>
<dbReference type="PANTHER" id="PTHR46552">
    <property type="entry name" value="NADH-UBIQUINONE OXIDOREDUCTASE CHAIN 2"/>
    <property type="match status" value="1"/>
</dbReference>
<dbReference type="Pfam" id="PF00361">
    <property type="entry name" value="Proton_antipo_M"/>
    <property type="match status" value="1"/>
</dbReference>
<comment type="catalytic activity">
    <reaction evidence="17 18">
        <text>a ubiquinone + NADH + 5 H(+)(in) = a ubiquinol + NAD(+) + 4 H(+)(out)</text>
        <dbReference type="Rhea" id="RHEA:29091"/>
        <dbReference type="Rhea" id="RHEA-COMP:9565"/>
        <dbReference type="Rhea" id="RHEA-COMP:9566"/>
        <dbReference type="ChEBI" id="CHEBI:15378"/>
        <dbReference type="ChEBI" id="CHEBI:16389"/>
        <dbReference type="ChEBI" id="CHEBI:17976"/>
        <dbReference type="ChEBI" id="CHEBI:57540"/>
        <dbReference type="ChEBI" id="CHEBI:57945"/>
        <dbReference type="EC" id="7.1.1.2"/>
    </reaction>
</comment>
<gene>
    <name evidence="20" type="primary">ND2</name>
</gene>
<comment type="function">
    <text evidence="1">Core subunit of the mitochondrial membrane respiratory chain NADH dehydrogenase (Complex I) that is believed to belong to the minimal assembly required for catalysis. Complex I functions in the transfer of electrons from NADH to the respiratory chain. The immediate electron acceptor for the enzyme is believed to be ubiquinone.</text>
</comment>
<evidence type="ECO:0000256" key="14">
    <source>
        <dbReference type="ARBA" id="ARBA00023075"/>
    </source>
</evidence>
<evidence type="ECO:0000256" key="16">
    <source>
        <dbReference type="ARBA" id="ARBA00023136"/>
    </source>
</evidence>
<dbReference type="GO" id="GO:0008137">
    <property type="term" value="F:NADH dehydrogenase (ubiquinone) activity"/>
    <property type="evidence" value="ECO:0007669"/>
    <property type="project" value="UniProtKB-EC"/>
</dbReference>
<evidence type="ECO:0000256" key="2">
    <source>
        <dbReference type="ARBA" id="ARBA00004448"/>
    </source>
</evidence>
<evidence type="ECO:0000256" key="5">
    <source>
        <dbReference type="ARBA" id="ARBA00021008"/>
    </source>
</evidence>
<comment type="subcellular location">
    <subcellularLocation>
        <location evidence="2 18">Mitochondrion inner membrane</location>
        <topology evidence="2 18">Multi-pass membrane protein</topology>
    </subcellularLocation>
</comment>
<geneLocation type="mitochondrion" evidence="20"/>
<dbReference type="PANTHER" id="PTHR46552:SF1">
    <property type="entry name" value="NADH-UBIQUINONE OXIDOREDUCTASE CHAIN 2"/>
    <property type="match status" value="1"/>
</dbReference>
<keyword evidence="16" id="KW-0472">Membrane</keyword>
<evidence type="ECO:0000256" key="15">
    <source>
        <dbReference type="ARBA" id="ARBA00023128"/>
    </source>
</evidence>
<evidence type="ECO:0000256" key="18">
    <source>
        <dbReference type="RuleBase" id="RU003403"/>
    </source>
</evidence>
<evidence type="ECO:0000256" key="4">
    <source>
        <dbReference type="ARBA" id="ARBA00012944"/>
    </source>
</evidence>
<keyword evidence="9 18" id="KW-0999">Mitochondrion inner membrane</keyword>
<evidence type="ECO:0000256" key="10">
    <source>
        <dbReference type="ARBA" id="ARBA00022967"/>
    </source>
</evidence>
<dbReference type="AlphaFoldDB" id="A0A126TGH2"/>
<keyword evidence="7 18" id="KW-0679">Respiratory chain</keyword>